<evidence type="ECO:0000313" key="5">
    <source>
        <dbReference type="EMBL" id="PWI33457.1"/>
    </source>
</evidence>
<feature type="domain" description="HTH luxR-type" evidence="4">
    <location>
        <begin position="178"/>
        <end position="243"/>
    </location>
</feature>
<keyword evidence="2" id="KW-0238">DNA-binding</keyword>
<sequence>MDPIRITKLYELITDTDTCTSLKDLNNIINNSLDIIGYEYYLVGISTPISITKSHSGIIDNYPYEWRKTYDNNDLKEIDPIFLYSTKNSKPILWEDPNIKNITHNMNSDINVMEEAKKYHLSNGVTIPIHATGGTFGMCSFANRDNTLGYFDMAIIASQTLSPVIISCFHNDPSFKNTVPEPPALTNREVECLKWSAEGKTAWEIAKISNCSERTVVFHLTNVCEKLNASNKYQAISKAIITGIIN</sequence>
<dbReference type="Gene3D" id="1.10.10.10">
    <property type="entry name" value="Winged helix-like DNA-binding domain superfamily/Winged helix DNA-binding domain"/>
    <property type="match status" value="1"/>
</dbReference>
<dbReference type="SUPFAM" id="SSF75516">
    <property type="entry name" value="Pheromone-binding domain of LuxR-like quorum-sensing transcription factors"/>
    <property type="match status" value="1"/>
</dbReference>
<keyword evidence="6" id="KW-1185">Reference proteome</keyword>
<dbReference type="InterPro" id="IPR016032">
    <property type="entry name" value="Sig_transdc_resp-reg_C-effctor"/>
</dbReference>
<dbReference type="Pfam" id="PF00196">
    <property type="entry name" value="GerE"/>
    <property type="match status" value="1"/>
</dbReference>
<dbReference type="InterPro" id="IPR000792">
    <property type="entry name" value="Tscrpt_reg_LuxR_C"/>
</dbReference>
<reference evidence="5 6" key="1">
    <citation type="submission" date="2018-05" db="EMBL/GenBank/DDBJ databases">
        <title>Vibrio limimaris sp. nov., isolated from marine sediment.</title>
        <authorList>
            <person name="Li C.-M."/>
        </authorList>
    </citation>
    <scope>NUCLEOTIDE SEQUENCE [LARGE SCALE GENOMIC DNA]</scope>
    <source>
        <strain evidence="5 6">E4404</strain>
    </source>
</reference>
<dbReference type="InterPro" id="IPR005143">
    <property type="entry name" value="TF_LuxR_autoind-bd_dom"/>
</dbReference>
<organism evidence="5 6">
    <name type="scientific">Vibrio albus</name>
    <dbReference type="NCBI Taxonomy" id="2200953"/>
    <lineage>
        <taxon>Bacteria</taxon>
        <taxon>Pseudomonadati</taxon>
        <taxon>Pseudomonadota</taxon>
        <taxon>Gammaproteobacteria</taxon>
        <taxon>Vibrionales</taxon>
        <taxon>Vibrionaceae</taxon>
        <taxon>Vibrio</taxon>
    </lineage>
</organism>
<dbReference type="OrthoDB" id="9774661at2"/>
<dbReference type="GO" id="GO:0003677">
    <property type="term" value="F:DNA binding"/>
    <property type="evidence" value="ECO:0007669"/>
    <property type="project" value="UniProtKB-KW"/>
</dbReference>
<dbReference type="Proteomes" id="UP000245362">
    <property type="component" value="Unassembled WGS sequence"/>
</dbReference>
<dbReference type="AlphaFoldDB" id="A0A2U3B9K9"/>
<dbReference type="PANTHER" id="PTHR44688">
    <property type="entry name" value="DNA-BINDING TRANSCRIPTIONAL ACTIVATOR DEVR_DOSR"/>
    <property type="match status" value="1"/>
</dbReference>
<keyword evidence="3" id="KW-0804">Transcription</keyword>
<dbReference type="PRINTS" id="PR00038">
    <property type="entry name" value="HTHLUXR"/>
</dbReference>
<keyword evidence="1" id="KW-0805">Transcription regulation</keyword>
<dbReference type="CDD" id="cd06170">
    <property type="entry name" value="LuxR_C_like"/>
    <property type="match status" value="1"/>
</dbReference>
<gene>
    <name evidence="5" type="ORF">DI392_11485</name>
</gene>
<dbReference type="GO" id="GO:0006355">
    <property type="term" value="P:regulation of DNA-templated transcription"/>
    <property type="evidence" value="ECO:0007669"/>
    <property type="project" value="InterPro"/>
</dbReference>
<name>A0A2U3B9K9_9VIBR</name>
<evidence type="ECO:0000256" key="3">
    <source>
        <dbReference type="ARBA" id="ARBA00023163"/>
    </source>
</evidence>
<dbReference type="InterPro" id="IPR036693">
    <property type="entry name" value="TF_LuxR_autoind-bd_dom_sf"/>
</dbReference>
<dbReference type="Gene3D" id="3.30.450.80">
    <property type="entry name" value="Transcription factor LuxR-like, autoinducer-binding domain"/>
    <property type="match status" value="1"/>
</dbReference>
<dbReference type="RefSeq" id="WP_109320041.1">
    <property type="nucleotide sequence ID" value="NZ_QFWT01000005.1"/>
</dbReference>
<dbReference type="SMART" id="SM00421">
    <property type="entry name" value="HTH_LUXR"/>
    <property type="match status" value="1"/>
</dbReference>
<dbReference type="PANTHER" id="PTHR44688:SF25">
    <property type="entry name" value="HTH LUXR-TYPE DOMAIN-CONTAINING PROTEIN"/>
    <property type="match status" value="1"/>
</dbReference>
<dbReference type="EMBL" id="QFWT01000005">
    <property type="protein sequence ID" value="PWI33457.1"/>
    <property type="molecule type" value="Genomic_DNA"/>
</dbReference>
<proteinExistence type="predicted"/>
<evidence type="ECO:0000256" key="1">
    <source>
        <dbReference type="ARBA" id="ARBA00023015"/>
    </source>
</evidence>
<dbReference type="SUPFAM" id="SSF46894">
    <property type="entry name" value="C-terminal effector domain of the bipartite response regulators"/>
    <property type="match status" value="1"/>
</dbReference>
<dbReference type="PROSITE" id="PS50043">
    <property type="entry name" value="HTH_LUXR_2"/>
    <property type="match status" value="1"/>
</dbReference>
<comment type="caution">
    <text evidence="5">The sequence shown here is derived from an EMBL/GenBank/DDBJ whole genome shotgun (WGS) entry which is preliminary data.</text>
</comment>
<accession>A0A2U3B9K9</accession>
<dbReference type="InterPro" id="IPR036388">
    <property type="entry name" value="WH-like_DNA-bd_sf"/>
</dbReference>
<evidence type="ECO:0000313" key="6">
    <source>
        <dbReference type="Proteomes" id="UP000245362"/>
    </source>
</evidence>
<protein>
    <submittedName>
        <fullName evidence="5">Transcriptional regulator</fullName>
    </submittedName>
</protein>
<evidence type="ECO:0000259" key="4">
    <source>
        <dbReference type="PROSITE" id="PS50043"/>
    </source>
</evidence>
<dbReference type="Pfam" id="PF03472">
    <property type="entry name" value="Autoind_bind"/>
    <property type="match status" value="1"/>
</dbReference>
<evidence type="ECO:0000256" key="2">
    <source>
        <dbReference type="ARBA" id="ARBA00023125"/>
    </source>
</evidence>